<dbReference type="Pfam" id="PF02493">
    <property type="entry name" value="MORN"/>
    <property type="match status" value="4"/>
</dbReference>
<sequence>MAENPLQTVFHTVSYRPFDGGGERDSLLAAAREKAFSGSPAKGSARGVEAGRIIRTRYKIGGGEFRWRKISGKTVVQEAFRRPDGFCLVSRNLSGEIVSESVYGPKLEWLRTAYFAGTPGRPEAVLRPGGNGIELLLFDATSGRYRREELLPCPVAPGTAAQSYVNSAAGGEPKVLARTNEGLFCYCGRAEREKRLALFRRLEENGGVPDPDWTETDGDAKLEFSYIRNDGTVPERAEEKGPADFARAAVPAFAALAAAPHAPEDLDSSDYAVDREVFSVEPPIPRPVPNPMPAPEPAPLPNPAAPPRPAPTKYGVAAKGLGGKVVHTRNLEKKSARIEPLFGEGLIPAKRIVISEAESYLYFGELIGGLRQGQGRTQMENGHTAYEGGYLDDKRDGFGVYYYKSGKLCYAGNWKRNLRDGMGVAFGSSDGSVFIGRWKDGVPGRGSAFDMEGNLLYTGEWKDGKRHGQGTEYRGGRVVRSGEWRDGEFYSGWSRTQAQSDGTEGAGALD</sequence>
<dbReference type="PANTHER" id="PTHR43215">
    <property type="entry name" value="RADIAL SPOKE HEAD 1 HOMOLOG"/>
    <property type="match status" value="1"/>
</dbReference>
<gene>
    <name evidence="3" type="ORF">CAFE_19730</name>
</gene>
<evidence type="ECO:0000256" key="2">
    <source>
        <dbReference type="SAM" id="MobiDB-lite"/>
    </source>
</evidence>
<dbReference type="AlphaFoldDB" id="A0A6N8I0A9"/>
<protein>
    <submittedName>
        <fullName evidence="3">MORN repeat protein</fullName>
    </submittedName>
</protein>
<reference evidence="3 4" key="1">
    <citation type="submission" date="2019-09" db="EMBL/GenBank/DDBJ databases">
        <title>Genome sequence of Clostridium sp. EA1.</title>
        <authorList>
            <person name="Poehlein A."/>
            <person name="Bengelsdorf F.R."/>
            <person name="Daniel R."/>
        </authorList>
    </citation>
    <scope>NUCLEOTIDE SEQUENCE [LARGE SCALE GENOMIC DNA]</scope>
    <source>
        <strain evidence="3 4">EA1</strain>
    </source>
</reference>
<evidence type="ECO:0000313" key="3">
    <source>
        <dbReference type="EMBL" id="MVB11265.1"/>
    </source>
</evidence>
<dbReference type="OrthoDB" id="7059515at2"/>
<dbReference type="RefSeq" id="WP_156990558.1">
    <property type="nucleotide sequence ID" value="NZ_VWXL01000053.1"/>
</dbReference>
<dbReference type="Proteomes" id="UP000469440">
    <property type="component" value="Unassembled WGS sequence"/>
</dbReference>
<accession>A0A6N8I0A9</accession>
<keyword evidence="4" id="KW-1185">Reference proteome</keyword>
<dbReference type="InterPro" id="IPR003409">
    <property type="entry name" value="MORN"/>
</dbReference>
<dbReference type="SUPFAM" id="SSF82185">
    <property type="entry name" value="Histone H3 K4-specific methyltransferase SET7/9 N-terminal domain"/>
    <property type="match status" value="1"/>
</dbReference>
<name>A0A6N8I0A9_9FIRM</name>
<keyword evidence="1" id="KW-0677">Repeat</keyword>
<feature type="region of interest" description="Disordered" evidence="2">
    <location>
        <begin position="282"/>
        <end position="308"/>
    </location>
</feature>
<dbReference type="SMART" id="SM00698">
    <property type="entry name" value="MORN"/>
    <property type="match status" value="4"/>
</dbReference>
<dbReference type="EMBL" id="VWXL01000053">
    <property type="protein sequence ID" value="MVB11265.1"/>
    <property type="molecule type" value="Genomic_DNA"/>
</dbReference>
<proteinExistence type="predicted"/>
<organism evidence="3 4">
    <name type="scientific">Caproicibacter fermentans</name>
    <dbReference type="NCBI Taxonomy" id="2576756"/>
    <lineage>
        <taxon>Bacteria</taxon>
        <taxon>Bacillati</taxon>
        <taxon>Bacillota</taxon>
        <taxon>Clostridia</taxon>
        <taxon>Eubacteriales</taxon>
        <taxon>Acutalibacteraceae</taxon>
        <taxon>Caproicibacter</taxon>
    </lineage>
</organism>
<comment type="caution">
    <text evidence="3">The sequence shown here is derived from an EMBL/GenBank/DDBJ whole genome shotgun (WGS) entry which is preliminary data.</text>
</comment>
<dbReference type="PANTHER" id="PTHR43215:SF14">
    <property type="entry name" value="RADIAL SPOKE HEAD 1 HOMOLOG"/>
    <property type="match status" value="1"/>
</dbReference>
<evidence type="ECO:0000256" key="1">
    <source>
        <dbReference type="ARBA" id="ARBA00022737"/>
    </source>
</evidence>
<evidence type="ECO:0000313" key="4">
    <source>
        <dbReference type="Proteomes" id="UP000469440"/>
    </source>
</evidence>
<dbReference type="Gene3D" id="2.20.110.10">
    <property type="entry name" value="Histone H3 K4-specific methyltransferase SET7/9 N-terminal domain"/>
    <property type="match status" value="2"/>
</dbReference>